<protein>
    <submittedName>
        <fullName evidence="1">Uncharacterized protein</fullName>
    </submittedName>
</protein>
<accession>A0ACB9ISN5</accession>
<sequence length="102" mass="9942">MDVCDTNKEISGIPSVSVSSTASDQVLGSFQGDGSEKTSSTVAGKLVARKTGHVENLGLAGNTAGRSDSDSSGSPGVPSLNTGSGSNSNSGNNSCSMNESGG</sequence>
<reference evidence="1 2" key="2">
    <citation type="journal article" date="2022" name="Mol. Ecol. Resour.">
        <title>The genomes of chicory, endive, great burdock and yacon provide insights into Asteraceae paleo-polyploidization history and plant inulin production.</title>
        <authorList>
            <person name="Fan W."/>
            <person name="Wang S."/>
            <person name="Wang H."/>
            <person name="Wang A."/>
            <person name="Jiang F."/>
            <person name="Liu H."/>
            <person name="Zhao H."/>
            <person name="Xu D."/>
            <person name="Zhang Y."/>
        </authorList>
    </citation>
    <scope>NUCLEOTIDE SEQUENCE [LARGE SCALE GENOMIC DNA]</scope>
    <source>
        <strain evidence="2">cv. Yunnan</strain>
        <tissue evidence="1">Leaves</tissue>
    </source>
</reference>
<name>A0ACB9ISN5_9ASTR</name>
<dbReference type="EMBL" id="CM042024">
    <property type="protein sequence ID" value="KAI3810842.1"/>
    <property type="molecule type" value="Genomic_DNA"/>
</dbReference>
<organism evidence="1 2">
    <name type="scientific">Smallanthus sonchifolius</name>
    <dbReference type="NCBI Taxonomy" id="185202"/>
    <lineage>
        <taxon>Eukaryota</taxon>
        <taxon>Viridiplantae</taxon>
        <taxon>Streptophyta</taxon>
        <taxon>Embryophyta</taxon>
        <taxon>Tracheophyta</taxon>
        <taxon>Spermatophyta</taxon>
        <taxon>Magnoliopsida</taxon>
        <taxon>eudicotyledons</taxon>
        <taxon>Gunneridae</taxon>
        <taxon>Pentapetalae</taxon>
        <taxon>asterids</taxon>
        <taxon>campanulids</taxon>
        <taxon>Asterales</taxon>
        <taxon>Asteraceae</taxon>
        <taxon>Asteroideae</taxon>
        <taxon>Heliantheae alliance</taxon>
        <taxon>Millerieae</taxon>
        <taxon>Smallanthus</taxon>
    </lineage>
</organism>
<dbReference type="Proteomes" id="UP001056120">
    <property type="component" value="Linkage Group LG07"/>
</dbReference>
<evidence type="ECO:0000313" key="2">
    <source>
        <dbReference type="Proteomes" id="UP001056120"/>
    </source>
</evidence>
<evidence type="ECO:0000313" key="1">
    <source>
        <dbReference type="EMBL" id="KAI3810842.1"/>
    </source>
</evidence>
<keyword evidence="2" id="KW-1185">Reference proteome</keyword>
<comment type="caution">
    <text evidence="1">The sequence shown here is derived from an EMBL/GenBank/DDBJ whole genome shotgun (WGS) entry which is preliminary data.</text>
</comment>
<gene>
    <name evidence="1" type="ORF">L1987_20465</name>
</gene>
<reference evidence="2" key="1">
    <citation type="journal article" date="2022" name="Mol. Ecol. Resour.">
        <title>The genomes of chicory, endive, great burdock and yacon provide insights into Asteraceae palaeo-polyploidization history and plant inulin production.</title>
        <authorList>
            <person name="Fan W."/>
            <person name="Wang S."/>
            <person name="Wang H."/>
            <person name="Wang A."/>
            <person name="Jiang F."/>
            <person name="Liu H."/>
            <person name="Zhao H."/>
            <person name="Xu D."/>
            <person name="Zhang Y."/>
        </authorList>
    </citation>
    <scope>NUCLEOTIDE SEQUENCE [LARGE SCALE GENOMIC DNA]</scope>
    <source>
        <strain evidence="2">cv. Yunnan</strain>
    </source>
</reference>
<proteinExistence type="predicted"/>